<dbReference type="InterPro" id="IPR043502">
    <property type="entry name" value="DNA/RNA_pol_sf"/>
</dbReference>
<dbReference type="GeneTree" id="ENSGT01030000234565"/>
<feature type="domain" description="Reverse transcriptase" evidence="1">
    <location>
        <begin position="383"/>
        <end position="654"/>
    </location>
</feature>
<dbReference type="Ensembl" id="ENSSTUT00000113393.1">
    <property type="protein sequence ID" value="ENSSTUP00000105768.1"/>
    <property type="gene ID" value="ENSSTUG00000047168.1"/>
</dbReference>
<accession>A0A674EBT0</accession>
<dbReference type="PANTHER" id="PTHR33332">
    <property type="entry name" value="REVERSE TRANSCRIPTASE DOMAIN-CONTAINING PROTEIN"/>
    <property type="match status" value="1"/>
</dbReference>
<dbReference type="InParanoid" id="A0A674EBT0"/>
<dbReference type="Proteomes" id="UP000472277">
    <property type="component" value="Chromosome 11"/>
</dbReference>
<dbReference type="AlphaFoldDB" id="A0A674EBT0"/>
<proteinExistence type="predicted"/>
<protein>
    <recommendedName>
        <fullName evidence="1">Reverse transcriptase domain-containing protein</fullName>
    </recommendedName>
</protein>
<reference evidence="2" key="2">
    <citation type="submission" date="2025-09" db="UniProtKB">
        <authorList>
            <consortium name="Ensembl"/>
        </authorList>
    </citation>
    <scope>IDENTIFICATION</scope>
</reference>
<evidence type="ECO:0000313" key="3">
    <source>
        <dbReference type="Proteomes" id="UP000472277"/>
    </source>
</evidence>
<dbReference type="Pfam" id="PF00078">
    <property type="entry name" value="RVT_1"/>
    <property type="match status" value="1"/>
</dbReference>
<name>A0A674EBT0_SALTR</name>
<dbReference type="OMA" id="NDANGPE"/>
<dbReference type="PROSITE" id="PS50878">
    <property type="entry name" value="RT_POL"/>
    <property type="match status" value="1"/>
</dbReference>
<sequence>MILCFIRNRTCSLVYPICSAVGNSTVNTTHLGPFLKLVGGTTRASFKSPQTLQILIKTMCRSKALLYTICAVWLLIVQTPNPKAANTGTLIDIILTNMPSNYTSAVFNQDLSDHCLIACTRNGSAVKRPPLITVKRSLKHFNEQAFLIDLALVSWKDIDLIPSVEDAWLFFKNAFLSILNKHAPFKKFRTRNRYSPWFSPDLTALNQHKNILWRSALASNCPRDMQLFREVRNQYTQAVRNAKASFFKQKFASCNSNSKKFWDIVKSMENKNTSSQLPTALRIGNSVTTDKPTIIENFNKHFSTAGHAFHLTTPTAFNSTAPPTATRPSLPHFSFSQIHSADVLKELQNLDPYKSAGLDNLDPFFLKLSAEIIATPITSLFNLSFVSSEIPIDWKAAAVIPLFKGGDTLDPSCYRPISILPCLSKVFESQVNKQITDYFESHRTLSAMQSGFRAGHGCTSATLKVLNDIVTAIDKKHYCAAVFIDLAKAFDSVNHHILIGRLSSLGFSNDCVAWFTNYFSDRVQCVKSEGLLSGPLAVSMGVPQGSILGPTLFSVYINDVALAAGESLIHLYADDTILYTSGPSLDTVLTTLQTSFNAIQLSFRGLQLLLNTSKTKCMLFNRSLPPPARPSSITSLDGSNLEFVDNYKYLGVWLDCKLSFQTHINHLQSKVKSRIGFLFRNKASFTHAAKHTLVKLTILPILDFGDVIYKIASNTLLNKLDAVYHSAIRFVTKAPYTTHHCDLYALVGWPSRHHRRQTHWLQVIYKTLLGKVPPYLRSLVTIAAPTCSTRSSRYISLVTPKANSSFGRLSFQFSAANDWNELQKSLKLETLISLTSFKHQLSEQLTDLCTCT</sequence>
<dbReference type="InterPro" id="IPR000477">
    <property type="entry name" value="RT_dom"/>
</dbReference>
<evidence type="ECO:0000313" key="2">
    <source>
        <dbReference type="Ensembl" id="ENSSTUP00000105768.1"/>
    </source>
</evidence>
<dbReference type="CDD" id="cd01650">
    <property type="entry name" value="RT_nLTR_like"/>
    <property type="match status" value="1"/>
</dbReference>
<organism evidence="2 3">
    <name type="scientific">Salmo trutta</name>
    <name type="common">Brown trout</name>
    <dbReference type="NCBI Taxonomy" id="8032"/>
    <lineage>
        <taxon>Eukaryota</taxon>
        <taxon>Metazoa</taxon>
        <taxon>Chordata</taxon>
        <taxon>Craniata</taxon>
        <taxon>Vertebrata</taxon>
        <taxon>Euteleostomi</taxon>
        <taxon>Actinopterygii</taxon>
        <taxon>Neopterygii</taxon>
        <taxon>Teleostei</taxon>
        <taxon>Protacanthopterygii</taxon>
        <taxon>Salmoniformes</taxon>
        <taxon>Salmonidae</taxon>
        <taxon>Salmoninae</taxon>
        <taxon>Salmo</taxon>
    </lineage>
</organism>
<reference evidence="2" key="1">
    <citation type="submission" date="2025-08" db="UniProtKB">
        <authorList>
            <consortium name="Ensembl"/>
        </authorList>
    </citation>
    <scope>IDENTIFICATION</scope>
</reference>
<evidence type="ECO:0000259" key="1">
    <source>
        <dbReference type="PROSITE" id="PS50878"/>
    </source>
</evidence>
<dbReference type="SUPFAM" id="SSF56672">
    <property type="entry name" value="DNA/RNA polymerases"/>
    <property type="match status" value="1"/>
</dbReference>
<keyword evidence="3" id="KW-1185">Reference proteome</keyword>